<comment type="caution">
    <text evidence="3">The sequence shown here is derived from an EMBL/GenBank/DDBJ whole genome shotgun (WGS) entry which is preliminary data.</text>
</comment>
<dbReference type="PROSITE" id="PS51670">
    <property type="entry name" value="SHKT"/>
    <property type="match status" value="1"/>
</dbReference>
<protein>
    <submittedName>
        <fullName evidence="3">ShKT domain-containing protein</fullName>
    </submittedName>
</protein>
<organism evidence="3 4">
    <name type="scientific">Salininema proteolyticum</name>
    <dbReference type="NCBI Taxonomy" id="1607685"/>
    <lineage>
        <taxon>Bacteria</taxon>
        <taxon>Bacillati</taxon>
        <taxon>Actinomycetota</taxon>
        <taxon>Actinomycetes</taxon>
        <taxon>Glycomycetales</taxon>
        <taxon>Glycomycetaceae</taxon>
        <taxon>Salininema</taxon>
    </lineage>
</organism>
<gene>
    <name evidence="3" type="ORF">ACFPET_12540</name>
</gene>
<evidence type="ECO:0000313" key="4">
    <source>
        <dbReference type="Proteomes" id="UP001595823"/>
    </source>
</evidence>
<reference evidence="4" key="1">
    <citation type="journal article" date="2019" name="Int. J. Syst. Evol. Microbiol.">
        <title>The Global Catalogue of Microorganisms (GCM) 10K type strain sequencing project: providing services to taxonomists for standard genome sequencing and annotation.</title>
        <authorList>
            <consortium name="The Broad Institute Genomics Platform"/>
            <consortium name="The Broad Institute Genome Sequencing Center for Infectious Disease"/>
            <person name="Wu L."/>
            <person name="Ma J."/>
        </authorList>
    </citation>
    <scope>NUCLEOTIDE SEQUENCE [LARGE SCALE GENOMIC DNA]</scope>
    <source>
        <strain evidence="4">IBRC-M 10908</strain>
    </source>
</reference>
<dbReference type="Proteomes" id="UP001595823">
    <property type="component" value="Unassembled WGS sequence"/>
</dbReference>
<dbReference type="SMART" id="SM00254">
    <property type="entry name" value="ShKT"/>
    <property type="match status" value="1"/>
</dbReference>
<keyword evidence="1" id="KW-0472">Membrane</keyword>
<name>A0ABV8U032_9ACTN</name>
<evidence type="ECO:0000313" key="3">
    <source>
        <dbReference type="EMBL" id="MFC4336033.1"/>
    </source>
</evidence>
<sequence length="159" mass="17190">MTMTMGRCAPRPAKILAPAEDTADVILQTHMRKRQTLRLPKLMKILQKQVVLSVFPYGDITNPSVCMMGAFMNSAHIIKRFAISILAVLAFGAAPAAAATASPDDATVSVEVSTCESGDERCEDKLPTCAAMASLCSSEIYKTLMQEQCPKTCNWCGEN</sequence>
<proteinExistence type="predicted"/>
<feature type="domain" description="ShKT" evidence="2">
    <location>
        <begin position="122"/>
        <end position="156"/>
    </location>
</feature>
<keyword evidence="1" id="KW-0812">Transmembrane</keyword>
<dbReference type="RefSeq" id="WP_380621466.1">
    <property type="nucleotide sequence ID" value="NZ_JBHSDK010000015.1"/>
</dbReference>
<evidence type="ECO:0000259" key="2">
    <source>
        <dbReference type="PROSITE" id="PS51670"/>
    </source>
</evidence>
<keyword evidence="4" id="KW-1185">Reference proteome</keyword>
<dbReference type="Pfam" id="PF01549">
    <property type="entry name" value="ShK"/>
    <property type="match status" value="1"/>
</dbReference>
<dbReference type="InterPro" id="IPR003582">
    <property type="entry name" value="ShKT_dom"/>
</dbReference>
<dbReference type="Gene3D" id="1.10.10.1870">
    <property type="entry name" value="ShTK domain-like"/>
    <property type="match status" value="1"/>
</dbReference>
<dbReference type="EMBL" id="JBHSDK010000015">
    <property type="protein sequence ID" value="MFC4336033.1"/>
    <property type="molecule type" value="Genomic_DNA"/>
</dbReference>
<keyword evidence="1" id="KW-1133">Transmembrane helix</keyword>
<feature type="transmembrane region" description="Helical" evidence="1">
    <location>
        <begin position="81"/>
        <end position="101"/>
    </location>
</feature>
<evidence type="ECO:0000256" key="1">
    <source>
        <dbReference type="SAM" id="Phobius"/>
    </source>
</evidence>
<accession>A0ABV8U032</accession>